<keyword evidence="5" id="KW-0411">Iron-sulfur</keyword>
<sequence>QDLCCGSAGTYNIVEPDLAWSMGEKKSQALRACKGDLFVTTNPGCQVQLEAHGLEIQSLAQLLWSHLDQKKLASSP</sequence>
<keyword evidence="4" id="KW-0408">Iron</keyword>
<dbReference type="InterPro" id="IPR004017">
    <property type="entry name" value="Cys_rich_dom"/>
</dbReference>
<keyword evidence="3" id="KW-0677">Repeat</keyword>
<evidence type="ECO:0000313" key="8">
    <source>
        <dbReference type="Proteomes" id="UP000547674"/>
    </source>
</evidence>
<dbReference type="GO" id="GO:0051539">
    <property type="term" value="F:4 iron, 4 sulfur cluster binding"/>
    <property type="evidence" value="ECO:0007669"/>
    <property type="project" value="UniProtKB-KW"/>
</dbReference>
<evidence type="ECO:0000256" key="1">
    <source>
        <dbReference type="ARBA" id="ARBA00022485"/>
    </source>
</evidence>
<reference evidence="7 8" key="1">
    <citation type="submission" date="2020-03" db="EMBL/GenBank/DDBJ databases">
        <title>Metabolic flexibility allows generalist bacteria to become dominant in a frequently disturbed ecosystem.</title>
        <authorList>
            <person name="Chen Y.-J."/>
            <person name="Leung P.M."/>
            <person name="Bay S.K."/>
            <person name="Hugenholtz P."/>
            <person name="Kessler A.J."/>
            <person name="Shelley G."/>
            <person name="Waite D.W."/>
            <person name="Cook P.L."/>
            <person name="Greening C."/>
        </authorList>
    </citation>
    <scope>NUCLEOTIDE SEQUENCE [LARGE SCALE GENOMIC DNA]</scope>
    <source>
        <strain evidence="7">SS_bin_28</strain>
    </source>
</reference>
<gene>
    <name evidence="7" type="ORF">HKN21_08565</name>
</gene>
<evidence type="ECO:0000256" key="3">
    <source>
        <dbReference type="ARBA" id="ARBA00022737"/>
    </source>
</evidence>
<feature type="non-terminal residue" evidence="7">
    <location>
        <position position="1"/>
    </location>
</feature>
<protein>
    <submittedName>
        <fullName evidence="7">(Fe-S)-binding protein</fullName>
    </submittedName>
</protein>
<dbReference type="GO" id="GO:0046872">
    <property type="term" value="F:metal ion binding"/>
    <property type="evidence" value="ECO:0007669"/>
    <property type="project" value="UniProtKB-KW"/>
</dbReference>
<dbReference type="PANTHER" id="PTHR32479">
    <property type="entry name" value="GLYCOLATE OXIDASE IRON-SULFUR SUBUNIT"/>
    <property type="match status" value="1"/>
</dbReference>
<evidence type="ECO:0000256" key="2">
    <source>
        <dbReference type="ARBA" id="ARBA00022723"/>
    </source>
</evidence>
<keyword evidence="1" id="KW-0004">4Fe-4S</keyword>
<accession>A0A7Y2H2A0</accession>
<evidence type="ECO:0000256" key="4">
    <source>
        <dbReference type="ARBA" id="ARBA00023004"/>
    </source>
</evidence>
<dbReference type="Pfam" id="PF02754">
    <property type="entry name" value="CCG"/>
    <property type="match status" value="1"/>
</dbReference>
<evidence type="ECO:0000259" key="6">
    <source>
        <dbReference type="Pfam" id="PF02754"/>
    </source>
</evidence>
<dbReference type="AlphaFoldDB" id="A0A7Y2H2A0"/>
<dbReference type="PANTHER" id="PTHR32479:SF17">
    <property type="entry name" value="GLYCOLATE OXIDASE IRON-SULFUR SUBUNIT"/>
    <property type="match status" value="1"/>
</dbReference>
<dbReference type="EMBL" id="JABDJR010000337">
    <property type="protein sequence ID" value="NNF06800.1"/>
    <property type="molecule type" value="Genomic_DNA"/>
</dbReference>
<evidence type="ECO:0000256" key="5">
    <source>
        <dbReference type="ARBA" id="ARBA00023014"/>
    </source>
</evidence>
<organism evidence="7 8">
    <name type="scientific">Eiseniibacteriota bacterium</name>
    <dbReference type="NCBI Taxonomy" id="2212470"/>
    <lineage>
        <taxon>Bacteria</taxon>
        <taxon>Candidatus Eiseniibacteriota</taxon>
    </lineage>
</organism>
<proteinExistence type="predicted"/>
<feature type="domain" description="Cysteine-rich" evidence="6">
    <location>
        <begin position="2"/>
        <end position="49"/>
    </location>
</feature>
<comment type="caution">
    <text evidence="7">The sequence shown here is derived from an EMBL/GenBank/DDBJ whole genome shotgun (WGS) entry which is preliminary data.</text>
</comment>
<evidence type="ECO:0000313" key="7">
    <source>
        <dbReference type="EMBL" id="NNF06800.1"/>
    </source>
</evidence>
<dbReference type="GO" id="GO:0016491">
    <property type="term" value="F:oxidoreductase activity"/>
    <property type="evidence" value="ECO:0007669"/>
    <property type="project" value="UniProtKB-ARBA"/>
</dbReference>
<keyword evidence="2" id="KW-0479">Metal-binding</keyword>
<name>A0A7Y2H2A0_UNCEI</name>
<dbReference type="Proteomes" id="UP000547674">
    <property type="component" value="Unassembled WGS sequence"/>
</dbReference>